<dbReference type="AlphaFoldDB" id="M7CF58"/>
<dbReference type="Proteomes" id="UP000031443">
    <property type="component" value="Unassembled WGS sequence"/>
</dbReference>
<dbReference type="EMBL" id="KB516472">
    <property type="protein sequence ID" value="EMP39507.1"/>
    <property type="molecule type" value="Genomic_DNA"/>
</dbReference>
<evidence type="ECO:0000313" key="2">
    <source>
        <dbReference type="Proteomes" id="UP000031443"/>
    </source>
</evidence>
<name>M7CF58_CHEMY</name>
<sequence length="105" mass="11071">MWPKTASSIQTLYHKKATKIIAASSNHPTNLLQRLFLKLTLGITYQGSSVALKPEKGISGKLDGAKIGARGATRCAGLDSATHNGLFSGRDCSQDKGKAIKKSSA</sequence>
<gene>
    <name evidence="1" type="ORF">UY3_03288</name>
</gene>
<accession>M7CF58</accession>
<keyword evidence="2" id="KW-1185">Reference proteome</keyword>
<organism evidence="1 2">
    <name type="scientific">Chelonia mydas</name>
    <name type="common">Green sea-turtle</name>
    <name type="synonym">Chelonia agassizi</name>
    <dbReference type="NCBI Taxonomy" id="8469"/>
    <lineage>
        <taxon>Eukaryota</taxon>
        <taxon>Metazoa</taxon>
        <taxon>Chordata</taxon>
        <taxon>Craniata</taxon>
        <taxon>Vertebrata</taxon>
        <taxon>Euteleostomi</taxon>
        <taxon>Archelosauria</taxon>
        <taxon>Testudinata</taxon>
        <taxon>Testudines</taxon>
        <taxon>Cryptodira</taxon>
        <taxon>Durocryptodira</taxon>
        <taxon>Americhelydia</taxon>
        <taxon>Chelonioidea</taxon>
        <taxon>Cheloniidae</taxon>
        <taxon>Chelonia</taxon>
    </lineage>
</organism>
<protein>
    <submittedName>
        <fullName evidence="1">Uncharacterized protein</fullName>
    </submittedName>
</protein>
<proteinExistence type="predicted"/>
<evidence type="ECO:0000313" key="1">
    <source>
        <dbReference type="EMBL" id="EMP39507.1"/>
    </source>
</evidence>
<reference evidence="2" key="1">
    <citation type="journal article" date="2013" name="Nat. Genet.">
        <title>The draft genomes of soft-shell turtle and green sea turtle yield insights into the development and evolution of the turtle-specific body plan.</title>
        <authorList>
            <person name="Wang Z."/>
            <person name="Pascual-Anaya J."/>
            <person name="Zadissa A."/>
            <person name="Li W."/>
            <person name="Niimura Y."/>
            <person name="Huang Z."/>
            <person name="Li C."/>
            <person name="White S."/>
            <person name="Xiong Z."/>
            <person name="Fang D."/>
            <person name="Wang B."/>
            <person name="Ming Y."/>
            <person name="Chen Y."/>
            <person name="Zheng Y."/>
            <person name="Kuraku S."/>
            <person name="Pignatelli M."/>
            <person name="Herrero J."/>
            <person name="Beal K."/>
            <person name="Nozawa M."/>
            <person name="Li Q."/>
            <person name="Wang J."/>
            <person name="Zhang H."/>
            <person name="Yu L."/>
            <person name="Shigenobu S."/>
            <person name="Wang J."/>
            <person name="Liu J."/>
            <person name="Flicek P."/>
            <person name="Searle S."/>
            <person name="Wang J."/>
            <person name="Kuratani S."/>
            <person name="Yin Y."/>
            <person name="Aken B."/>
            <person name="Zhang G."/>
            <person name="Irie N."/>
        </authorList>
    </citation>
    <scope>NUCLEOTIDE SEQUENCE [LARGE SCALE GENOMIC DNA]</scope>
</reference>